<dbReference type="Pfam" id="PF02634">
    <property type="entry name" value="FdhD-NarQ"/>
    <property type="match status" value="1"/>
</dbReference>
<evidence type="ECO:0000256" key="1">
    <source>
        <dbReference type="ARBA" id="ARBA00022490"/>
    </source>
</evidence>
<keyword evidence="2 3" id="KW-0501">Molybdenum cofactor biosynthesis</keyword>
<dbReference type="GO" id="GO:0006777">
    <property type="term" value="P:Mo-molybdopterin cofactor biosynthetic process"/>
    <property type="evidence" value="ECO:0007669"/>
    <property type="project" value="UniProtKB-UniRule"/>
</dbReference>
<dbReference type="InterPro" id="IPR003786">
    <property type="entry name" value="FdhD"/>
</dbReference>
<reference evidence="4 5" key="1">
    <citation type="submission" date="2018-08" db="EMBL/GenBank/DDBJ databases">
        <title>Draft genome of candidate division NPL-UPA2 bacterium Unc8 that adapted to ultra-basic serpentinizing groundwater.</title>
        <authorList>
            <person name="Ishii S."/>
            <person name="Suzuki S."/>
            <person name="Nealson K.H."/>
        </authorList>
    </citation>
    <scope>NUCLEOTIDE SEQUENCE [LARGE SCALE GENOMIC DNA]</scope>
    <source>
        <strain evidence="4">Unc8</strain>
    </source>
</reference>
<comment type="similarity">
    <text evidence="3">Belongs to the FdhD family.</text>
</comment>
<feature type="binding site" evidence="3">
    <location>
        <begin position="243"/>
        <end position="248"/>
    </location>
    <ligand>
        <name>Mo-bis(molybdopterin guanine dinucleotide)</name>
        <dbReference type="ChEBI" id="CHEBI:60539"/>
    </ligand>
</feature>
<protein>
    <recommendedName>
        <fullName evidence="3">Sulfur carrier protein FdhD</fullName>
    </recommendedName>
</protein>
<evidence type="ECO:0000256" key="2">
    <source>
        <dbReference type="ARBA" id="ARBA00023150"/>
    </source>
</evidence>
<sequence>MTNGVKEFPILRINRESRQEIKDKLAQEYAFTIILNNQELVTLLCSPMNLKYLAVGFLFSEGFVKNKEEVKKMTLNEQRGVAYMETSETIEPARDLFKRLITSSCGRGVTFYSTADAQSAARVSSRMKISANEVFALINEFQLRSRIYRETGGVHGSALCDTKNILVFSEDIGRHNAIDKVFGECILKNISVADRIIITSGRISSEALLKVVRRNISIVASISAATDMAVNLAADLGVTLIGFVRGRRMNVYTNSWRVS</sequence>
<accession>A0A399FVU2</accession>
<dbReference type="Gene3D" id="3.10.20.10">
    <property type="match status" value="1"/>
</dbReference>
<dbReference type="Proteomes" id="UP000266287">
    <property type="component" value="Unassembled WGS sequence"/>
</dbReference>
<dbReference type="HAMAP" id="MF_00187">
    <property type="entry name" value="FdhD"/>
    <property type="match status" value="1"/>
</dbReference>
<keyword evidence="1 3" id="KW-0963">Cytoplasm</keyword>
<dbReference type="GO" id="GO:0097163">
    <property type="term" value="F:sulfur carrier activity"/>
    <property type="evidence" value="ECO:0007669"/>
    <property type="project" value="UniProtKB-UniRule"/>
</dbReference>
<dbReference type="NCBIfam" id="TIGR00129">
    <property type="entry name" value="fdhD_narQ"/>
    <property type="match status" value="1"/>
</dbReference>
<name>A0A399FVU2_UNCN2</name>
<dbReference type="GO" id="GO:0016783">
    <property type="term" value="F:sulfurtransferase activity"/>
    <property type="evidence" value="ECO:0007669"/>
    <property type="project" value="InterPro"/>
</dbReference>
<gene>
    <name evidence="3 4" type="primary">fdhD</name>
    <name evidence="4" type="ORF">B9J77_05065</name>
</gene>
<dbReference type="PANTHER" id="PTHR30592:SF1">
    <property type="entry name" value="SULFUR CARRIER PROTEIN FDHD"/>
    <property type="match status" value="1"/>
</dbReference>
<comment type="function">
    <text evidence="3">Required for formate dehydrogenase (FDH) activity. Acts as a sulfur carrier protein that transfers sulfur from IscS to the molybdenum cofactor prior to its insertion into FDH.</text>
</comment>
<dbReference type="EMBL" id="NDHY01000018">
    <property type="protein sequence ID" value="RIH99605.1"/>
    <property type="molecule type" value="Genomic_DNA"/>
</dbReference>
<evidence type="ECO:0000313" key="4">
    <source>
        <dbReference type="EMBL" id="RIH99605.1"/>
    </source>
</evidence>
<dbReference type="GO" id="GO:0005737">
    <property type="term" value="C:cytoplasm"/>
    <property type="evidence" value="ECO:0007669"/>
    <property type="project" value="UniProtKB-SubCell"/>
</dbReference>
<feature type="active site" description="Cysteine persulfide intermediate" evidence="3">
    <location>
        <position position="105"/>
    </location>
</feature>
<evidence type="ECO:0000313" key="5">
    <source>
        <dbReference type="Proteomes" id="UP000266287"/>
    </source>
</evidence>
<dbReference type="PIRSF" id="PIRSF015626">
    <property type="entry name" value="FdhD"/>
    <property type="match status" value="1"/>
</dbReference>
<proteinExistence type="inferred from homology"/>
<keyword evidence="4" id="KW-0808">Transferase</keyword>
<dbReference type="PANTHER" id="PTHR30592">
    <property type="entry name" value="FORMATE DEHYDROGENASE"/>
    <property type="match status" value="1"/>
</dbReference>
<dbReference type="AlphaFoldDB" id="A0A399FVU2"/>
<comment type="caution">
    <text evidence="4">The sequence shown here is derived from an EMBL/GenBank/DDBJ whole genome shotgun (WGS) entry which is preliminary data.</text>
</comment>
<comment type="subcellular location">
    <subcellularLocation>
        <location evidence="3">Cytoplasm</location>
    </subcellularLocation>
</comment>
<organism evidence="4 5">
    <name type="scientific">candidate division NPL-UPA2 bacterium Unc8</name>
    <dbReference type="NCBI Taxonomy" id="1980939"/>
    <lineage>
        <taxon>Bacteria</taxon>
    </lineage>
</organism>
<dbReference type="SUPFAM" id="SSF53927">
    <property type="entry name" value="Cytidine deaminase-like"/>
    <property type="match status" value="1"/>
</dbReference>
<dbReference type="InterPro" id="IPR016193">
    <property type="entry name" value="Cytidine_deaminase-like"/>
</dbReference>
<dbReference type="Gene3D" id="3.40.140.10">
    <property type="entry name" value="Cytidine Deaminase, domain 2"/>
    <property type="match status" value="1"/>
</dbReference>
<evidence type="ECO:0000256" key="3">
    <source>
        <dbReference type="HAMAP-Rule" id="MF_00187"/>
    </source>
</evidence>